<proteinExistence type="predicted"/>
<reference evidence="2" key="1">
    <citation type="submission" date="2016-12" db="EMBL/GenBank/DDBJ databases">
        <title>The genomes of Aspergillus section Nigri reveals drivers in fungal speciation.</title>
        <authorList>
            <consortium name="DOE Joint Genome Institute"/>
            <person name="Vesth T.C."/>
            <person name="Nybo J."/>
            <person name="Theobald S."/>
            <person name="Brandl J."/>
            <person name="Frisvad J.C."/>
            <person name="Nielsen K.F."/>
            <person name="Lyhne E.K."/>
            <person name="Kogle M.E."/>
            <person name="Kuo A."/>
            <person name="Riley R."/>
            <person name="Clum A."/>
            <person name="Nolan M."/>
            <person name="Lipzen A."/>
            <person name="Salamov A."/>
            <person name="Henrissat B."/>
            <person name="Wiebenga A."/>
            <person name="De vries R.P."/>
            <person name="Grigoriev I.V."/>
            <person name="Mortensen U.H."/>
            <person name="Andersen M.R."/>
            <person name="Baker S.E."/>
        </authorList>
    </citation>
    <scope>NUCLEOTIDE SEQUENCE</scope>
    <source>
        <strain evidence="2">IBT 28561</strain>
    </source>
</reference>
<accession>A0A2I1CU20</accession>
<keyword evidence="3" id="KW-1185">Reference proteome</keyword>
<dbReference type="RefSeq" id="XP_024689709.1">
    <property type="nucleotide sequence ID" value="XM_024836143.1"/>
</dbReference>
<protein>
    <submittedName>
        <fullName evidence="2">Uncharacterized protein</fullName>
    </submittedName>
</protein>
<feature type="chain" id="PRO_5014155746" evidence="1">
    <location>
        <begin position="21"/>
        <end position="111"/>
    </location>
</feature>
<dbReference type="AlphaFoldDB" id="A0A2I1CU20"/>
<organism evidence="2 3">
    <name type="scientific">Aspergillus campestris (strain IBT 28561)</name>
    <dbReference type="NCBI Taxonomy" id="1392248"/>
    <lineage>
        <taxon>Eukaryota</taxon>
        <taxon>Fungi</taxon>
        <taxon>Dikarya</taxon>
        <taxon>Ascomycota</taxon>
        <taxon>Pezizomycotina</taxon>
        <taxon>Eurotiomycetes</taxon>
        <taxon>Eurotiomycetidae</taxon>
        <taxon>Eurotiales</taxon>
        <taxon>Aspergillaceae</taxon>
        <taxon>Aspergillus</taxon>
        <taxon>Aspergillus subgen. Circumdati</taxon>
    </lineage>
</organism>
<dbReference type="GeneID" id="36543667"/>
<evidence type="ECO:0000256" key="1">
    <source>
        <dbReference type="SAM" id="SignalP"/>
    </source>
</evidence>
<name>A0A2I1CU20_ASPC2</name>
<evidence type="ECO:0000313" key="2">
    <source>
        <dbReference type="EMBL" id="PKY01115.1"/>
    </source>
</evidence>
<feature type="signal peptide" evidence="1">
    <location>
        <begin position="1"/>
        <end position="20"/>
    </location>
</feature>
<gene>
    <name evidence="2" type="ORF">P168DRAFT_284658</name>
</gene>
<comment type="caution">
    <text evidence="2">The sequence shown here is derived from an EMBL/GenBank/DDBJ whole genome shotgun (WGS) entry which is preliminary data.</text>
</comment>
<dbReference type="VEuPathDB" id="FungiDB:P168DRAFT_284658"/>
<sequence>MLFSKTAIVAFALGVTSAYAAEIVPVYVKLAGENDSIKLNVPYDMCAKQDLNGDVEAYQMVPAADGSFPECFAFLTEDCSGPYQAPWLYGGGALEPAQYVGSLKCQRSTDH</sequence>
<dbReference type="Proteomes" id="UP000234254">
    <property type="component" value="Unassembled WGS sequence"/>
</dbReference>
<dbReference type="EMBL" id="MSFM01000012">
    <property type="protein sequence ID" value="PKY01115.1"/>
    <property type="molecule type" value="Genomic_DNA"/>
</dbReference>
<evidence type="ECO:0000313" key="3">
    <source>
        <dbReference type="Proteomes" id="UP000234254"/>
    </source>
</evidence>
<keyword evidence="1" id="KW-0732">Signal</keyword>
<dbReference type="OrthoDB" id="4478655at2759"/>